<dbReference type="AlphaFoldDB" id="A0A1M5BBU1"/>
<name>A0A1M5BBU1_9GAMM</name>
<accession>A0A1M5BBU1</accession>
<dbReference type="Proteomes" id="UP000184346">
    <property type="component" value="Unassembled WGS sequence"/>
</dbReference>
<evidence type="ECO:0000313" key="4">
    <source>
        <dbReference type="Proteomes" id="UP000184346"/>
    </source>
</evidence>
<evidence type="ECO:0000256" key="1">
    <source>
        <dbReference type="SAM" id="Phobius"/>
    </source>
</evidence>
<dbReference type="STRING" id="1121942.SAMN02745148_02514"/>
<dbReference type="Pfam" id="PF09851">
    <property type="entry name" value="SHOCT"/>
    <property type="match status" value="1"/>
</dbReference>
<feature type="transmembrane region" description="Helical" evidence="1">
    <location>
        <begin position="20"/>
        <end position="40"/>
    </location>
</feature>
<organism evidence="3 4">
    <name type="scientific">Modicisalibacter ilicicola DSM 19980</name>
    <dbReference type="NCBI Taxonomy" id="1121942"/>
    <lineage>
        <taxon>Bacteria</taxon>
        <taxon>Pseudomonadati</taxon>
        <taxon>Pseudomonadota</taxon>
        <taxon>Gammaproteobacteria</taxon>
        <taxon>Oceanospirillales</taxon>
        <taxon>Halomonadaceae</taxon>
        <taxon>Modicisalibacter</taxon>
    </lineage>
</organism>
<gene>
    <name evidence="3" type="ORF">SAMN02745148_02514</name>
</gene>
<keyword evidence="1" id="KW-0472">Membrane</keyword>
<dbReference type="InterPro" id="IPR018649">
    <property type="entry name" value="SHOCT"/>
</dbReference>
<feature type="domain" description="SHOCT" evidence="2">
    <location>
        <begin position="57"/>
        <end position="83"/>
    </location>
</feature>
<dbReference type="EMBL" id="FQUJ01000011">
    <property type="protein sequence ID" value="SHF40041.1"/>
    <property type="molecule type" value="Genomic_DNA"/>
</dbReference>
<evidence type="ECO:0000259" key="2">
    <source>
        <dbReference type="Pfam" id="PF09851"/>
    </source>
</evidence>
<sequence length="85" mass="10257">MWESMRSYMRVYDWGHMLFGGLMMFLFLAGFIALVILLVLRRSRDIAEDADVLQRSSQLEILRERYARGELDKQQFEKLERELMH</sequence>
<protein>
    <submittedName>
        <fullName evidence="3">Putative membrane protein</fullName>
    </submittedName>
</protein>
<dbReference type="RefSeq" id="WP_217652820.1">
    <property type="nucleotide sequence ID" value="NZ_FQUJ01000011.1"/>
</dbReference>
<keyword evidence="4" id="KW-1185">Reference proteome</keyword>
<evidence type="ECO:0000313" key="3">
    <source>
        <dbReference type="EMBL" id="SHF40041.1"/>
    </source>
</evidence>
<reference evidence="3 4" key="1">
    <citation type="submission" date="2016-11" db="EMBL/GenBank/DDBJ databases">
        <authorList>
            <person name="Jaros S."/>
            <person name="Januszkiewicz K."/>
            <person name="Wedrychowicz H."/>
        </authorList>
    </citation>
    <scope>NUCLEOTIDE SEQUENCE [LARGE SCALE GENOMIC DNA]</scope>
    <source>
        <strain evidence="3 4">DSM 19980</strain>
    </source>
</reference>
<keyword evidence="1" id="KW-0812">Transmembrane</keyword>
<proteinExistence type="predicted"/>
<keyword evidence="1" id="KW-1133">Transmembrane helix</keyword>